<gene>
    <name evidence="1" type="ORF">I4F81_006838</name>
</gene>
<evidence type="ECO:0000313" key="2">
    <source>
        <dbReference type="Proteomes" id="UP000798662"/>
    </source>
</evidence>
<reference evidence="1" key="1">
    <citation type="submission" date="2019-11" db="EMBL/GenBank/DDBJ databases">
        <title>Nori genome reveals adaptations in red seaweeds to the harsh intertidal environment.</title>
        <authorList>
            <person name="Wang D."/>
            <person name="Mao Y."/>
        </authorList>
    </citation>
    <scope>NUCLEOTIDE SEQUENCE</scope>
    <source>
        <tissue evidence="1">Gametophyte</tissue>
    </source>
</reference>
<comment type="caution">
    <text evidence="1">The sequence shown here is derived from an EMBL/GenBank/DDBJ whole genome shotgun (WGS) entry which is preliminary data.</text>
</comment>
<dbReference type="EMBL" id="CM020619">
    <property type="protein sequence ID" value="KAK1864289.1"/>
    <property type="molecule type" value="Genomic_DNA"/>
</dbReference>
<accession>A0ACC3C1T7</accession>
<name>A0ACC3C1T7_PYRYE</name>
<organism evidence="1 2">
    <name type="scientific">Pyropia yezoensis</name>
    <name type="common">Susabi-nori</name>
    <name type="synonym">Porphyra yezoensis</name>
    <dbReference type="NCBI Taxonomy" id="2788"/>
    <lineage>
        <taxon>Eukaryota</taxon>
        <taxon>Rhodophyta</taxon>
        <taxon>Bangiophyceae</taxon>
        <taxon>Bangiales</taxon>
        <taxon>Bangiaceae</taxon>
        <taxon>Pyropia</taxon>
    </lineage>
</organism>
<protein>
    <submittedName>
        <fullName evidence="1">Uncharacterized protein</fullName>
    </submittedName>
</protein>
<dbReference type="Proteomes" id="UP000798662">
    <property type="component" value="Chromosome 2"/>
</dbReference>
<evidence type="ECO:0000313" key="1">
    <source>
        <dbReference type="EMBL" id="KAK1864289.1"/>
    </source>
</evidence>
<keyword evidence="2" id="KW-1185">Reference proteome</keyword>
<sequence>MPVAPPATPDYSTAASTVGAADAAAGTLPASPARVAAAAARVAPTVAWAAGGGAERQPASAPPPPSSPPPPPRAASSTTSSSSSSCRDYTPDADGVIDTDARTVPLRAAGAGAASATSRVAVSGRPPTNGREVVGVLATAADGVLASIEAGICRAARRLREAGVFLSTSSADGGWELLRSLRLRRREWLADFSSYRFADTWGGTDAAASAVVEGWFATGALSRLPPLAGAPAGVAALRDRGARLVVVTSRQAAVAAETGAWLAATYPGAFEGLGCGNAWGRDGGRRVSKRELCAAAGACLLVDDNPAYCAEVECEAVCFDLGGGYGWSKGGGWGGARAESWEEVVAVADKLVWGQGGGGG</sequence>
<proteinExistence type="predicted"/>